<keyword evidence="2" id="KW-0963">Cytoplasm</keyword>
<reference evidence="4 5" key="1">
    <citation type="submission" date="2013-02" db="EMBL/GenBank/DDBJ databases">
        <title>The Genome Sequence of Enterococcus phoeniculicola BAA-412.</title>
        <authorList>
            <consortium name="The Broad Institute Genome Sequencing Platform"/>
            <consortium name="The Broad Institute Genome Sequencing Center for Infectious Disease"/>
            <person name="Earl A.M."/>
            <person name="Gilmore M.S."/>
            <person name="Lebreton F."/>
            <person name="Walker B."/>
            <person name="Young S.K."/>
            <person name="Zeng Q."/>
            <person name="Gargeya S."/>
            <person name="Fitzgerald M."/>
            <person name="Haas B."/>
            <person name="Abouelleil A."/>
            <person name="Alvarado L."/>
            <person name="Arachchi H.M."/>
            <person name="Berlin A.M."/>
            <person name="Chapman S.B."/>
            <person name="Dewar J."/>
            <person name="Goldberg J."/>
            <person name="Griggs A."/>
            <person name="Gujja S."/>
            <person name="Hansen M."/>
            <person name="Howarth C."/>
            <person name="Imamovic A."/>
            <person name="Larimer J."/>
            <person name="McCowan C."/>
            <person name="Murphy C."/>
            <person name="Neiman D."/>
            <person name="Pearson M."/>
            <person name="Priest M."/>
            <person name="Roberts A."/>
            <person name="Saif S."/>
            <person name="Shea T."/>
            <person name="Sisk P."/>
            <person name="Sykes S."/>
            <person name="Wortman J."/>
            <person name="Nusbaum C."/>
            <person name="Birren B."/>
        </authorList>
    </citation>
    <scope>NUCLEOTIDE SEQUENCE [LARGE SCALE GENOMIC DNA]</scope>
    <source>
        <strain evidence="4 5">ATCC BAA-412</strain>
    </source>
</reference>
<organism evidence="4 5">
    <name type="scientific">Enterococcus phoeniculicola ATCC BAA-412</name>
    <dbReference type="NCBI Taxonomy" id="1158610"/>
    <lineage>
        <taxon>Bacteria</taxon>
        <taxon>Bacillati</taxon>
        <taxon>Bacillota</taxon>
        <taxon>Bacilli</taxon>
        <taxon>Lactobacillales</taxon>
        <taxon>Enterococcaceae</taxon>
        <taxon>Enterococcus</taxon>
    </lineage>
</organism>
<sequence length="144" mass="15628">MTSRYENILVAVDGSKNAEKAFVEAVELSKEHQAHLYVAYVVNEIEMTHSAYAYSKLLAEEEAHVEKVLLEKVAHAKQEGVNEVTPLSQIGNVKKVLTETIPEAYPLDLLIVGATGKGAIQRAVVGSTASYVVNHAPCNVLVVK</sequence>
<dbReference type="eggNOG" id="COG0589">
    <property type="taxonomic scope" value="Bacteria"/>
</dbReference>
<dbReference type="Gene3D" id="3.40.50.620">
    <property type="entry name" value="HUPs"/>
    <property type="match status" value="1"/>
</dbReference>
<comment type="subcellular location">
    <subcellularLocation>
        <location evidence="2">Cytoplasm</location>
    </subcellularLocation>
</comment>
<dbReference type="PIRSF" id="PIRSF006276">
    <property type="entry name" value="UspA"/>
    <property type="match status" value="1"/>
</dbReference>
<dbReference type="CDD" id="cd00293">
    <property type="entry name" value="USP-like"/>
    <property type="match status" value="1"/>
</dbReference>
<dbReference type="InterPro" id="IPR014729">
    <property type="entry name" value="Rossmann-like_a/b/a_fold"/>
</dbReference>
<gene>
    <name evidence="4" type="ORF">UC3_01535</name>
</gene>
<dbReference type="HOGENOM" id="CLU_049301_16_0_9"/>
<evidence type="ECO:0000256" key="1">
    <source>
        <dbReference type="ARBA" id="ARBA00008791"/>
    </source>
</evidence>
<dbReference type="PATRIC" id="fig|1158610.3.peg.1520"/>
<dbReference type="RefSeq" id="WP_010768198.1">
    <property type="nucleotide sequence ID" value="NZ_ASWE01000003.1"/>
</dbReference>
<evidence type="ECO:0000259" key="3">
    <source>
        <dbReference type="Pfam" id="PF00582"/>
    </source>
</evidence>
<name>R3TU61_9ENTE</name>
<dbReference type="OrthoDB" id="9777884at2"/>
<keyword evidence="5" id="KW-1185">Reference proteome</keyword>
<dbReference type="STRING" id="154621.RV11_GL002467"/>
<dbReference type="Proteomes" id="UP000013785">
    <property type="component" value="Unassembled WGS sequence"/>
</dbReference>
<accession>R3TU61</accession>
<comment type="caution">
    <text evidence="4">The sequence shown here is derived from an EMBL/GenBank/DDBJ whole genome shotgun (WGS) entry which is preliminary data.</text>
</comment>
<dbReference type="PANTHER" id="PTHR46268">
    <property type="entry name" value="STRESS RESPONSE PROTEIN NHAX"/>
    <property type="match status" value="1"/>
</dbReference>
<dbReference type="PANTHER" id="PTHR46268:SF6">
    <property type="entry name" value="UNIVERSAL STRESS PROTEIN UP12"/>
    <property type="match status" value="1"/>
</dbReference>
<dbReference type="GO" id="GO:0005737">
    <property type="term" value="C:cytoplasm"/>
    <property type="evidence" value="ECO:0007669"/>
    <property type="project" value="UniProtKB-SubCell"/>
</dbReference>
<dbReference type="AlphaFoldDB" id="R3TU61"/>
<dbReference type="Pfam" id="PF00582">
    <property type="entry name" value="Usp"/>
    <property type="match status" value="1"/>
</dbReference>
<feature type="domain" description="UspA" evidence="3">
    <location>
        <begin position="5"/>
        <end position="144"/>
    </location>
</feature>
<dbReference type="InterPro" id="IPR006016">
    <property type="entry name" value="UspA"/>
</dbReference>
<dbReference type="PRINTS" id="PR01438">
    <property type="entry name" value="UNVRSLSTRESS"/>
</dbReference>
<dbReference type="SUPFAM" id="SSF52402">
    <property type="entry name" value="Adenine nucleotide alpha hydrolases-like"/>
    <property type="match status" value="1"/>
</dbReference>
<proteinExistence type="inferred from homology"/>
<protein>
    <recommendedName>
        <fullName evidence="2">Universal stress protein</fullName>
    </recommendedName>
</protein>
<evidence type="ECO:0000313" key="4">
    <source>
        <dbReference type="EMBL" id="EOL44718.1"/>
    </source>
</evidence>
<evidence type="ECO:0000256" key="2">
    <source>
        <dbReference type="PIRNR" id="PIRNR006276"/>
    </source>
</evidence>
<dbReference type="InterPro" id="IPR006015">
    <property type="entry name" value="Universal_stress_UspA"/>
</dbReference>
<evidence type="ECO:0000313" key="5">
    <source>
        <dbReference type="Proteomes" id="UP000013785"/>
    </source>
</evidence>
<comment type="similarity">
    <text evidence="1 2">Belongs to the universal stress protein A family.</text>
</comment>
<dbReference type="EMBL" id="AJAT01000013">
    <property type="protein sequence ID" value="EOL44718.1"/>
    <property type="molecule type" value="Genomic_DNA"/>
</dbReference>